<feature type="transmembrane region" description="Helical" evidence="2">
    <location>
        <begin position="100"/>
        <end position="118"/>
    </location>
</feature>
<keyword evidence="2" id="KW-0812">Transmembrane</keyword>
<keyword evidence="2" id="KW-0472">Membrane</keyword>
<name>A0A6C0ILP7_9ZZZZ</name>
<evidence type="ECO:0000256" key="2">
    <source>
        <dbReference type="SAM" id="Phobius"/>
    </source>
</evidence>
<reference evidence="3" key="1">
    <citation type="journal article" date="2020" name="Nature">
        <title>Giant virus diversity and host interactions through global metagenomics.</title>
        <authorList>
            <person name="Schulz F."/>
            <person name="Roux S."/>
            <person name="Paez-Espino D."/>
            <person name="Jungbluth S."/>
            <person name="Walsh D.A."/>
            <person name="Denef V.J."/>
            <person name="McMahon K.D."/>
            <person name="Konstantinidis K.T."/>
            <person name="Eloe-Fadrosh E.A."/>
            <person name="Kyrpides N.C."/>
            <person name="Woyke T."/>
        </authorList>
    </citation>
    <scope>NUCLEOTIDE SEQUENCE</scope>
    <source>
        <strain evidence="3">GVMAG-M-3300024258-14</strain>
    </source>
</reference>
<proteinExistence type="predicted"/>
<feature type="transmembrane region" description="Helical" evidence="2">
    <location>
        <begin position="25"/>
        <end position="42"/>
    </location>
</feature>
<keyword evidence="2" id="KW-1133">Transmembrane helix</keyword>
<feature type="compositionally biased region" description="Low complexity" evidence="1">
    <location>
        <begin position="185"/>
        <end position="197"/>
    </location>
</feature>
<organism evidence="3">
    <name type="scientific">viral metagenome</name>
    <dbReference type="NCBI Taxonomy" id="1070528"/>
    <lineage>
        <taxon>unclassified sequences</taxon>
        <taxon>metagenomes</taxon>
        <taxon>organismal metagenomes</taxon>
    </lineage>
</organism>
<evidence type="ECO:0000313" key="3">
    <source>
        <dbReference type="EMBL" id="QHT94131.1"/>
    </source>
</evidence>
<dbReference type="EMBL" id="MN740215">
    <property type="protein sequence ID" value="QHT94131.1"/>
    <property type="molecule type" value="Genomic_DNA"/>
</dbReference>
<sequence length="234" mass="25837">MSSLDTSKDFLKHVFNMNDDSKSDMMNIVQYALLSVSPVVLLNKTMSKYVPEADESKGSVEIGAEVVLQVIVMFIGLLLIHRINTFIPTFSGEKYPEFNIVYIILAVLMITLSLQTKLGEKVSILSDRVMQLWEGREGLTSQPAKAGNNNVKVSQPLAQQQQQSSQLHANADNMAMNSTPISQLPMNTPPTSQTTTTANNMMANNVQSNQMQLPMQEEFEPVAANDGSGMFSSW</sequence>
<dbReference type="AlphaFoldDB" id="A0A6C0ILP7"/>
<evidence type="ECO:0000256" key="1">
    <source>
        <dbReference type="SAM" id="MobiDB-lite"/>
    </source>
</evidence>
<accession>A0A6C0ILP7</accession>
<feature type="transmembrane region" description="Helical" evidence="2">
    <location>
        <begin position="62"/>
        <end position="80"/>
    </location>
</feature>
<protein>
    <submittedName>
        <fullName evidence="3">Uncharacterized protein</fullName>
    </submittedName>
</protein>
<feature type="region of interest" description="Disordered" evidence="1">
    <location>
        <begin position="177"/>
        <end position="197"/>
    </location>
</feature>